<feature type="coiled-coil region" evidence="1">
    <location>
        <begin position="35"/>
        <end position="69"/>
    </location>
</feature>
<dbReference type="Gene3D" id="1.10.560.10">
    <property type="entry name" value="GroEL-like equatorial domain"/>
    <property type="match status" value="1"/>
</dbReference>
<keyword evidence="4" id="KW-1185">Reference proteome</keyword>
<dbReference type="InterPro" id="IPR027413">
    <property type="entry name" value="GROEL-like_equatorial_sf"/>
</dbReference>
<dbReference type="RefSeq" id="WP_012154886.1">
    <property type="nucleotide sequence ID" value="NC_009901.1"/>
</dbReference>
<organism evidence="3 4">
    <name type="scientific">Shewanella pealeana (strain ATCC 700345 / ANG-SQ1)</name>
    <dbReference type="NCBI Taxonomy" id="398579"/>
    <lineage>
        <taxon>Bacteria</taxon>
        <taxon>Pseudomonadati</taxon>
        <taxon>Pseudomonadota</taxon>
        <taxon>Gammaproteobacteria</taxon>
        <taxon>Alteromonadales</taxon>
        <taxon>Shewanellaceae</taxon>
        <taxon>Shewanella</taxon>
    </lineage>
</organism>
<dbReference type="HOGENOM" id="CLU_169695_0_0_6"/>
<dbReference type="AlphaFoldDB" id="A8H329"/>
<name>A8H329_SHEPA</name>
<keyword evidence="2" id="KW-0732">Signal</keyword>
<evidence type="ECO:0000256" key="1">
    <source>
        <dbReference type="SAM" id="Coils"/>
    </source>
</evidence>
<feature type="signal peptide" evidence="2">
    <location>
        <begin position="1"/>
        <end position="24"/>
    </location>
</feature>
<gene>
    <name evidence="3" type="ordered locus">Spea_1641</name>
</gene>
<dbReference type="Proteomes" id="UP000002608">
    <property type="component" value="Chromosome"/>
</dbReference>
<dbReference type="KEGG" id="spl:Spea_1641"/>
<keyword evidence="1" id="KW-0175">Coiled coil</keyword>
<evidence type="ECO:0000256" key="2">
    <source>
        <dbReference type="SAM" id="SignalP"/>
    </source>
</evidence>
<dbReference type="EMBL" id="CP000851">
    <property type="protein sequence ID" value="ABV86966.1"/>
    <property type="molecule type" value="Genomic_DNA"/>
</dbReference>
<feature type="chain" id="PRO_5002720170" evidence="2">
    <location>
        <begin position="25"/>
        <end position="101"/>
    </location>
</feature>
<protein>
    <submittedName>
        <fullName evidence="3">Uncharacterized protein</fullName>
    </submittedName>
</protein>
<sequence length="101" mass="11768">MYKIFIITLSLLSTLVTTTTPVFAQNIVKQAVHLNRDINKTKKQYKKQVKKAERKLDKVQANINTVKKGDYAENQLQKIEDKASHDLKKKKRKLVDDWLAE</sequence>
<proteinExistence type="predicted"/>
<evidence type="ECO:0000313" key="4">
    <source>
        <dbReference type="Proteomes" id="UP000002608"/>
    </source>
</evidence>
<dbReference type="STRING" id="398579.Spea_1641"/>
<accession>A8H329</accession>
<dbReference type="eggNOG" id="ENOG5032EDQ">
    <property type="taxonomic scope" value="Bacteria"/>
</dbReference>
<evidence type="ECO:0000313" key="3">
    <source>
        <dbReference type="EMBL" id="ABV86966.1"/>
    </source>
</evidence>
<reference evidence="3 4" key="1">
    <citation type="submission" date="2007-10" db="EMBL/GenBank/DDBJ databases">
        <title>Complete sequence of Shewanella pealeana ATCC 700345.</title>
        <authorList>
            <consortium name="US DOE Joint Genome Institute"/>
            <person name="Copeland A."/>
            <person name="Lucas S."/>
            <person name="Lapidus A."/>
            <person name="Barry K."/>
            <person name="Glavina del Rio T."/>
            <person name="Dalin E."/>
            <person name="Tice H."/>
            <person name="Pitluck S."/>
            <person name="Chertkov O."/>
            <person name="Brettin T."/>
            <person name="Bruce D."/>
            <person name="Detter J.C."/>
            <person name="Han C."/>
            <person name="Schmutz J."/>
            <person name="Larimer F."/>
            <person name="Land M."/>
            <person name="Hauser L."/>
            <person name="Kyrpides N."/>
            <person name="Kim E."/>
            <person name="Zhao J.-S.Z."/>
            <person name="Manno D."/>
            <person name="Hawari J."/>
            <person name="Richardson P."/>
        </authorList>
    </citation>
    <scope>NUCLEOTIDE SEQUENCE [LARGE SCALE GENOMIC DNA]</scope>
    <source>
        <strain evidence="4">ATCC 700345 / ANG-SQ1</strain>
    </source>
</reference>